<dbReference type="EMBL" id="CAAALY010128388">
    <property type="protein sequence ID" value="VEL31953.1"/>
    <property type="molecule type" value="Genomic_DNA"/>
</dbReference>
<feature type="region of interest" description="Disordered" evidence="1">
    <location>
        <begin position="15"/>
        <end position="49"/>
    </location>
</feature>
<keyword evidence="3" id="KW-1185">Reference proteome</keyword>
<protein>
    <submittedName>
        <fullName evidence="2">Uncharacterized protein</fullName>
    </submittedName>
</protein>
<organism evidence="2 3">
    <name type="scientific">Protopolystoma xenopodis</name>
    <dbReference type="NCBI Taxonomy" id="117903"/>
    <lineage>
        <taxon>Eukaryota</taxon>
        <taxon>Metazoa</taxon>
        <taxon>Spiralia</taxon>
        <taxon>Lophotrochozoa</taxon>
        <taxon>Platyhelminthes</taxon>
        <taxon>Monogenea</taxon>
        <taxon>Polyopisthocotylea</taxon>
        <taxon>Polystomatidea</taxon>
        <taxon>Polystomatidae</taxon>
        <taxon>Protopolystoma</taxon>
    </lineage>
</organism>
<name>A0A3S5FFI2_9PLAT</name>
<proteinExistence type="predicted"/>
<reference evidence="2" key="1">
    <citation type="submission" date="2018-11" db="EMBL/GenBank/DDBJ databases">
        <authorList>
            <consortium name="Pathogen Informatics"/>
        </authorList>
    </citation>
    <scope>NUCLEOTIDE SEQUENCE</scope>
</reference>
<dbReference type="Proteomes" id="UP000784294">
    <property type="component" value="Unassembled WGS sequence"/>
</dbReference>
<dbReference type="AlphaFoldDB" id="A0A3S5FFI2"/>
<evidence type="ECO:0000313" key="2">
    <source>
        <dbReference type="EMBL" id="VEL31953.1"/>
    </source>
</evidence>
<evidence type="ECO:0000313" key="3">
    <source>
        <dbReference type="Proteomes" id="UP000784294"/>
    </source>
</evidence>
<sequence>MPSGGVLAYSCQSMPPAGSLATTSDPHTRATGPTSHLHSNHHNQHQYQQHVLRTADATISDSERFPRFRAEIAHNLQPKQLAIHLMMYAENTMTNWGLI</sequence>
<gene>
    <name evidence="2" type="ORF">PXEA_LOCUS25393</name>
</gene>
<accession>A0A3S5FFI2</accession>
<evidence type="ECO:0000256" key="1">
    <source>
        <dbReference type="SAM" id="MobiDB-lite"/>
    </source>
</evidence>
<comment type="caution">
    <text evidence="2">The sequence shown here is derived from an EMBL/GenBank/DDBJ whole genome shotgun (WGS) entry which is preliminary data.</text>
</comment>